<dbReference type="PANTHER" id="PTHR43781:SF1">
    <property type="entry name" value="SACCHAROPINE DEHYDROGENASE"/>
    <property type="match status" value="1"/>
</dbReference>
<feature type="domain" description="Saccharopine dehydrogenase NADP binding" evidence="1">
    <location>
        <begin position="7"/>
        <end position="122"/>
    </location>
</feature>
<organism evidence="2 3">
    <name type="scientific">Spirosoma taeanense</name>
    <dbReference type="NCBI Taxonomy" id="2735870"/>
    <lineage>
        <taxon>Bacteria</taxon>
        <taxon>Pseudomonadati</taxon>
        <taxon>Bacteroidota</taxon>
        <taxon>Cytophagia</taxon>
        <taxon>Cytophagales</taxon>
        <taxon>Cytophagaceae</taxon>
        <taxon>Spirosoma</taxon>
    </lineage>
</organism>
<dbReference type="Proteomes" id="UP000502756">
    <property type="component" value="Chromosome"/>
</dbReference>
<gene>
    <name evidence="2" type="ORF">HNV11_01875</name>
</gene>
<reference evidence="2 3" key="1">
    <citation type="submission" date="2020-05" db="EMBL/GenBank/DDBJ databases">
        <title>Genome sequencing of Spirosoma sp. TS118.</title>
        <authorList>
            <person name="Lee J.-H."/>
            <person name="Jeong S."/>
            <person name="Zhao L."/>
            <person name="Jung J.-H."/>
            <person name="Kim M.-K."/>
            <person name="Lim S."/>
        </authorList>
    </citation>
    <scope>NUCLEOTIDE SEQUENCE [LARGE SCALE GENOMIC DNA]</scope>
    <source>
        <strain evidence="2 3">TS118</strain>
    </source>
</reference>
<dbReference type="InterPro" id="IPR036291">
    <property type="entry name" value="NAD(P)-bd_dom_sf"/>
</dbReference>
<dbReference type="PANTHER" id="PTHR43781">
    <property type="entry name" value="SACCHAROPINE DEHYDROGENASE"/>
    <property type="match status" value="1"/>
</dbReference>
<evidence type="ECO:0000313" key="2">
    <source>
        <dbReference type="EMBL" id="QJW88214.1"/>
    </source>
</evidence>
<evidence type="ECO:0000259" key="1">
    <source>
        <dbReference type="Pfam" id="PF03435"/>
    </source>
</evidence>
<evidence type="ECO:0000313" key="3">
    <source>
        <dbReference type="Proteomes" id="UP000502756"/>
    </source>
</evidence>
<dbReference type="AlphaFoldDB" id="A0A6M5Y476"/>
<dbReference type="SUPFAM" id="SSF51735">
    <property type="entry name" value="NAD(P)-binding Rossmann-fold domains"/>
    <property type="match status" value="1"/>
</dbReference>
<protein>
    <submittedName>
        <fullName evidence="2">NAD(P)H-binding protein</fullName>
    </submittedName>
</protein>
<dbReference type="Gene3D" id="3.40.50.720">
    <property type="entry name" value="NAD(P)-binding Rossmann-like Domain"/>
    <property type="match status" value="1"/>
</dbReference>
<sequence>MATPTFLLYGANGYTARLIIDLAKSLGMKPVLAGRNEAKVKPLADQHGLAYRVADLNDRSALDAILQDVPVVLHCAGPFSQTAAPMMQACLRTRAHYLDITGEIAVFESGMKLDKAAQAQGIQLMSGVGFDVVPTDCMARYLHERLPDATHLQLAFANDGGGLSHGTAQTALEGLGMGGMIRQDGRLRTVPYAHKTLSVNFGDGRLRPCVAIPWGDIATAYWTTRIPTIETFMASSPGQILAAKAGNYLGWLFQNPSVQSFLKRRISTSVTGPDESKRQRAQTHIWGKVRNATGNIAEARLHGPEGYTLTARTSVLIVQKVLSGNWKAGFQTPAGLYGADLVLEVEGVRREDVGV</sequence>
<accession>A0A6M5Y476</accession>
<name>A0A6M5Y476_9BACT</name>
<dbReference type="EMBL" id="CP053435">
    <property type="protein sequence ID" value="QJW88214.1"/>
    <property type="molecule type" value="Genomic_DNA"/>
</dbReference>
<dbReference type="RefSeq" id="WP_171738047.1">
    <property type="nucleotide sequence ID" value="NZ_CP053435.1"/>
</dbReference>
<dbReference type="KEGG" id="stae:HNV11_01875"/>
<dbReference type="Pfam" id="PF03435">
    <property type="entry name" value="Sacchrp_dh_NADP"/>
    <property type="match status" value="1"/>
</dbReference>
<proteinExistence type="predicted"/>
<dbReference type="InterPro" id="IPR005097">
    <property type="entry name" value="Sacchrp_dh_NADP-bd"/>
</dbReference>
<keyword evidence="3" id="KW-1185">Reference proteome</keyword>